<dbReference type="Proteomes" id="UP000414233">
    <property type="component" value="Unassembled WGS sequence"/>
</dbReference>
<evidence type="ECO:0000313" key="3">
    <source>
        <dbReference type="EMBL" id="VVE59663.1"/>
    </source>
</evidence>
<feature type="domain" description="SsuA/THI5-like" evidence="2">
    <location>
        <begin position="60"/>
        <end position="271"/>
    </location>
</feature>
<keyword evidence="4" id="KW-1185">Reference proteome</keyword>
<reference evidence="3 4" key="1">
    <citation type="submission" date="2019-08" db="EMBL/GenBank/DDBJ databases">
        <authorList>
            <person name="Peeters C."/>
        </authorList>
    </citation>
    <scope>NUCLEOTIDE SEQUENCE [LARGE SCALE GENOMIC DNA]</scope>
    <source>
        <strain evidence="3 4">LMG 30175</strain>
    </source>
</reference>
<dbReference type="Gene3D" id="3.40.190.10">
    <property type="entry name" value="Periplasmic binding protein-like II"/>
    <property type="match status" value="2"/>
</dbReference>
<protein>
    <submittedName>
        <fullName evidence="3">Nitrate ABC transporter permease</fullName>
    </submittedName>
</protein>
<evidence type="ECO:0000256" key="1">
    <source>
        <dbReference type="SAM" id="SignalP"/>
    </source>
</evidence>
<keyword evidence="1" id="KW-0732">Signal</keyword>
<evidence type="ECO:0000259" key="2">
    <source>
        <dbReference type="Pfam" id="PF09084"/>
    </source>
</evidence>
<feature type="chain" id="PRO_5022832782" evidence="1">
    <location>
        <begin position="46"/>
        <end position="348"/>
    </location>
</feature>
<dbReference type="GO" id="GO:0009228">
    <property type="term" value="P:thiamine biosynthetic process"/>
    <property type="evidence" value="ECO:0007669"/>
    <property type="project" value="InterPro"/>
</dbReference>
<accession>A0A5E4ZHI2</accession>
<sequence>MEQATRQCLRTPRRMARWLARIVSVLPVCMLAAGFAAATSAPLHAEDTVKVRLSWKLKGEYAPLYLAQERDYYRQAGLSVTIGEGAGAQGALGALLQGQEDIVVLPGIYALSAIARGMPVKLIALYEPKAPISFLSYPEKAVRVPKDMEGKSIVTAVGDTTTEYLEALCSVNRVNCGNVKRVQVNGQARTTQFLAKQVDVIGVYANNDLPMLEDTMGPNLVRMDLAQYGLTIPGLALVSSDRIIAAKRDVLARFLQATAKGFADADKDPEAGARAVAARWPAAPKLGIITRQVKASQAATPKPANHPLGWIDAPNVSAALGLLKWAGQPVPDKPASTYYTNDLLAGAK</sequence>
<dbReference type="PANTHER" id="PTHR31528">
    <property type="entry name" value="4-AMINO-5-HYDROXYMETHYL-2-METHYLPYRIMIDINE PHOSPHATE SYNTHASE THI11-RELATED"/>
    <property type="match status" value="1"/>
</dbReference>
<proteinExistence type="predicted"/>
<evidence type="ECO:0000313" key="4">
    <source>
        <dbReference type="Proteomes" id="UP000414233"/>
    </source>
</evidence>
<dbReference type="Pfam" id="PF09084">
    <property type="entry name" value="NMT1"/>
    <property type="match status" value="1"/>
</dbReference>
<dbReference type="InterPro" id="IPR015168">
    <property type="entry name" value="SsuA/THI5"/>
</dbReference>
<dbReference type="SUPFAM" id="SSF53850">
    <property type="entry name" value="Periplasmic binding protein-like II"/>
    <property type="match status" value="1"/>
</dbReference>
<dbReference type="AlphaFoldDB" id="A0A5E4ZHI2"/>
<feature type="signal peptide" evidence="1">
    <location>
        <begin position="1"/>
        <end position="45"/>
    </location>
</feature>
<organism evidence="3 4">
    <name type="scientific">Pandoraea terrae</name>
    <dbReference type="NCBI Taxonomy" id="1537710"/>
    <lineage>
        <taxon>Bacteria</taxon>
        <taxon>Pseudomonadati</taxon>
        <taxon>Pseudomonadota</taxon>
        <taxon>Betaproteobacteria</taxon>
        <taxon>Burkholderiales</taxon>
        <taxon>Burkholderiaceae</taxon>
        <taxon>Pandoraea</taxon>
    </lineage>
</organism>
<gene>
    <name evidence="3" type="ORF">PTE30175_05577</name>
</gene>
<dbReference type="InterPro" id="IPR027939">
    <property type="entry name" value="NMT1/THI5"/>
</dbReference>
<dbReference type="EMBL" id="CABPRZ010000049">
    <property type="protein sequence ID" value="VVE59663.1"/>
    <property type="molecule type" value="Genomic_DNA"/>
</dbReference>
<dbReference type="PANTHER" id="PTHR31528:SF15">
    <property type="entry name" value="RIBOFLAVIN-BINDING PROTEIN RIBY"/>
    <property type="match status" value="1"/>
</dbReference>
<name>A0A5E4ZHI2_9BURK</name>